<evidence type="ECO:0000313" key="3">
    <source>
        <dbReference type="Proteomes" id="UP000184330"/>
    </source>
</evidence>
<dbReference type="InterPro" id="IPR052523">
    <property type="entry name" value="Trichothecene_AcTrans"/>
</dbReference>
<dbReference type="InterPro" id="IPR000182">
    <property type="entry name" value="GNAT_dom"/>
</dbReference>
<dbReference type="OrthoDB" id="2832510at2759"/>
<proteinExistence type="predicted"/>
<dbReference type="GO" id="GO:0016747">
    <property type="term" value="F:acyltransferase activity, transferring groups other than amino-acyl groups"/>
    <property type="evidence" value="ECO:0007669"/>
    <property type="project" value="InterPro"/>
</dbReference>
<dbReference type="CDD" id="cd04301">
    <property type="entry name" value="NAT_SF"/>
    <property type="match status" value="1"/>
</dbReference>
<evidence type="ECO:0000313" key="2">
    <source>
        <dbReference type="EMBL" id="CZR62227.1"/>
    </source>
</evidence>
<accession>A0A1L7XB67</accession>
<name>A0A1L7XB67_9HELO</name>
<dbReference type="AlphaFoldDB" id="A0A1L7XB67"/>
<sequence length="208" mass="23715">MAFELKEAGSSDLEELGAVLGKAYEQDPILTQLMPGVDQATQDAFWTVWLREDLKKPGEKLFKIVDTSAGKVVAFTKVRYPAKPIEQAEEEHDAPPEGTDIPLLMHWFEQMDIYRDKHMNYETDYFVNVLCTLPGYHRKGLGSELLNRFLDDADKANAKTYIQATEMGAGLYPRFGWKDIEELTVRTPKGPFVWRCMMKEPGSGRYGQ</sequence>
<dbReference type="Gene3D" id="3.40.630.30">
    <property type="match status" value="1"/>
</dbReference>
<feature type="domain" description="N-acetyltransferase" evidence="1">
    <location>
        <begin position="122"/>
        <end position="176"/>
    </location>
</feature>
<dbReference type="InterPro" id="IPR016181">
    <property type="entry name" value="Acyl_CoA_acyltransferase"/>
</dbReference>
<dbReference type="Pfam" id="PF00583">
    <property type="entry name" value="Acetyltransf_1"/>
    <property type="match status" value="1"/>
</dbReference>
<protein>
    <recommendedName>
        <fullName evidence="1">N-acetyltransferase domain-containing protein</fullName>
    </recommendedName>
</protein>
<dbReference type="PANTHER" id="PTHR42791:SF2">
    <property type="entry name" value="N-ACETYLTRANSFERASE DOMAIN-CONTAINING PROTEIN"/>
    <property type="match status" value="1"/>
</dbReference>
<reference evidence="2 3" key="1">
    <citation type="submission" date="2016-03" db="EMBL/GenBank/DDBJ databases">
        <authorList>
            <person name="Ploux O."/>
        </authorList>
    </citation>
    <scope>NUCLEOTIDE SEQUENCE [LARGE SCALE GENOMIC DNA]</scope>
    <source>
        <strain evidence="2 3">UAMH 11012</strain>
    </source>
</reference>
<keyword evidence="3" id="KW-1185">Reference proteome</keyword>
<dbReference type="EMBL" id="FJOG01000020">
    <property type="protein sequence ID" value="CZR62227.1"/>
    <property type="molecule type" value="Genomic_DNA"/>
</dbReference>
<organism evidence="2 3">
    <name type="scientific">Phialocephala subalpina</name>
    <dbReference type="NCBI Taxonomy" id="576137"/>
    <lineage>
        <taxon>Eukaryota</taxon>
        <taxon>Fungi</taxon>
        <taxon>Dikarya</taxon>
        <taxon>Ascomycota</taxon>
        <taxon>Pezizomycotina</taxon>
        <taxon>Leotiomycetes</taxon>
        <taxon>Helotiales</taxon>
        <taxon>Mollisiaceae</taxon>
        <taxon>Phialocephala</taxon>
        <taxon>Phialocephala fortinii species complex</taxon>
    </lineage>
</organism>
<dbReference type="SUPFAM" id="SSF55729">
    <property type="entry name" value="Acyl-CoA N-acyltransferases (Nat)"/>
    <property type="match status" value="1"/>
</dbReference>
<dbReference type="Proteomes" id="UP000184330">
    <property type="component" value="Unassembled WGS sequence"/>
</dbReference>
<evidence type="ECO:0000259" key="1">
    <source>
        <dbReference type="Pfam" id="PF00583"/>
    </source>
</evidence>
<dbReference type="PANTHER" id="PTHR42791">
    <property type="entry name" value="GNAT FAMILY ACETYLTRANSFERASE"/>
    <property type="match status" value="1"/>
</dbReference>
<gene>
    <name evidence="2" type="ORF">PAC_12124</name>
</gene>